<keyword evidence="4" id="KW-1185">Reference proteome</keyword>
<organism evidence="3 4">
    <name type="scientific">Thermoplasma volcanium (strain ATCC 51530 / DSM 4299 / JCM 9571 / NBRC 15438 / GSS1)</name>
    <dbReference type="NCBI Taxonomy" id="273116"/>
    <lineage>
        <taxon>Archaea</taxon>
        <taxon>Methanobacteriati</taxon>
        <taxon>Thermoplasmatota</taxon>
        <taxon>Thermoplasmata</taxon>
        <taxon>Thermoplasmatales</taxon>
        <taxon>Thermoplasmataceae</taxon>
        <taxon>Thermoplasma</taxon>
    </lineage>
</organism>
<proteinExistence type="predicted"/>
<dbReference type="AlphaFoldDB" id="Q97BJ1"/>
<dbReference type="HOGENOM" id="CLU_2519966_0_0_2"/>
<dbReference type="Gene3D" id="3.90.220.20">
    <property type="entry name" value="DNA methylase specificity domains"/>
    <property type="match status" value="1"/>
</dbReference>
<evidence type="ECO:0000313" key="4">
    <source>
        <dbReference type="Proteomes" id="UP000001017"/>
    </source>
</evidence>
<name>Q97BJ1_THEVO</name>
<dbReference type="Gene3D" id="1.10.287.1120">
    <property type="entry name" value="Bipartite methylase S protein"/>
    <property type="match status" value="1"/>
</dbReference>
<dbReference type="REBASE" id="685113">
    <property type="entry name" value="S.TvoORF2430P"/>
</dbReference>
<dbReference type="GO" id="GO:0003677">
    <property type="term" value="F:DNA binding"/>
    <property type="evidence" value="ECO:0007669"/>
    <property type="project" value="UniProtKB-KW"/>
</dbReference>
<dbReference type="PaxDb" id="273116-14324679"/>
<accession>Q97BJ1</accession>
<dbReference type="eggNOG" id="arCOG02626">
    <property type="taxonomic scope" value="Archaea"/>
</dbReference>
<gene>
    <name evidence="3" type="ORF">TVG0452892</name>
</gene>
<evidence type="ECO:0000256" key="2">
    <source>
        <dbReference type="ARBA" id="ARBA00023125"/>
    </source>
</evidence>
<evidence type="ECO:0000256" key="1">
    <source>
        <dbReference type="ARBA" id="ARBA00022747"/>
    </source>
</evidence>
<dbReference type="GO" id="GO:0009307">
    <property type="term" value="P:DNA restriction-modification system"/>
    <property type="evidence" value="ECO:0007669"/>
    <property type="project" value="UniProtKB-KW"/>
</dbReference>
<dbReference type="SUPFAM" id="SSF116734">
    <property type="entry name" value="DNA methylase specificity domain"/>
    <property type="match status" value="1"/>
</dbReference>
<evidence type="ECO:0000313" key="3">
    <source>
        <dbReference type="EMBL" id="BAB59606.1"/>
    </source>
</evidence>
<reference evidence="3 4" key="2">
    <citation type="journal article" date="2000" name="Proc. Natl. Acad. Sci. U.S.A.">
        <title>Archaeal adaptation to higher temperatures revealed by genomic sequence of Thermoplasma volcanium.</title>
        <authorList>
            <person name="Kawashima T."/>
            <person name="Amano N."/>
            <person name="Koike H."/>
            <person name="Makino S."/>
            <person name="Higuchi S."/>
            <person name="Kawashima-Ohya Y."/>
            <person name="Watanabe K."/>
            <person name="Yamazaki M."/>
            <person name="Kanehori K."/>
            <person name="Kawamoto T."/>
            <person name="Nunoshiba T."/>
            <person name="Yamamoto Y."/>
            <person name="Aramaki H."/>
            <person name="Makino K."/>
            <person name="Suzuki M."/>
        </authorList>
    </citation>
    <scope>NUCLEOTIDE SEQUENCE [LARGE SCALE GENOMIC DNA]</scope>
    <source>
        <strain evidence="4">ATCC 51530 / DSM 4299 / JCM 9571 / NBRC 15438 / GSS1</strain>
    </source>
</reference>
<protein>
    <submittedName>
        <fullName evidence="3">Type I restriction enzyme S protein</fullName>
    </submittedName>
</protein>
<reference evidence="3 4" key="1">
    <citation type="journal article" date="1999" name="Proc. Jpn. Acad.">
        <title>Determination of the complete genomic DNA sequence of Thermoplasma volvanium GSS1.</title>
        <authorList>
            <person name="Kawashima T."/>
            <person name="Yamamoto Y."/>
            <person name="Aramaki H."/>
            <person name="Nunoshiba T."/>
            <person name="Kawamoto T."/>
            <person name="Watanabe K."/>
            <person name="Yamazaki M."/>
            <person name="Kanehori K."/>
            <person name="Amano N."/>
            <person name="Ohya Y."/>
            <person name="Makino K."/>
            <person name="Suzuki M."/>
        </authorList>
    </citation>
    <scope>NUCLEOTIDE SEQUENCE [LARGE SCALE GENOMIC DNA]</scope>
    <source>
        <strain evidence="4">ATCC 51530 / DSM 4299 / JCM 9571 / NBRC 15438 / GSS1</strain>
    </source>
</reference>
<dbReference type="EMBL" id="BA000011">
    <property type="protein sequence ID" value="BAB59606.1"/>
    <property type="molecule type" value="Genomic_DNA"/>
</dbReference>
<dbReference type="Proteomes" id="UP000001017">
    <property type="component" value="Chromosome"/>
</dbReference>
<dbReference type="KEGG" id="tvo:TVG0452892"/>
<dbReference type="InterPro" id="IPR044946">
    <property type="entry name" value="Restrct_endonuc_typeI_TRD_sf"/>
</dbReference>
<sequence>MPMKDSGIEWIGSINSKWPIVKIIYFSKLKTCGTPDKRVLEYWEDGKINWMSSGEINKDLIYEVEGKITELGYKNSNATSLPVN</sequence>
<keyword evidence="1" id="KW-0680">Restriction system</keyword>
<keyword evidence="2" id="KW-0238">DNA-binding</keyword>